<keyword evidence="3" id="KW-0272">Extracellular matrix</keyword>
<dbReference type="PRINTS" id="PR00759">
    <property type="entry name" value="BASICPTASE"/>
</dbReference>
<evidence type="ECO:0000256" key="1">
    <source>
        <dbReference type="ARBA" id="ARBA00004498"/>
    </source>
</evidence>
<evidence type="ECO:0000256" key="9">
    <source>
        <dbReference type="ARBA" id="ARBA00023180"/>
    </source>
</evidence>
<feature type="compositionally biased region" description="Low complexity" evidence="13">
    <location>
        <begin position="2407"/>
        <end position="2417"/>
    </location>
</feature>
<dbReference type="InterPro" id="IPR002035">
    <property type="entry name" value="VWF_A"/>
</dbReference>
<comment type="function">
    <text evidence="11">Collagen VI acts as a cell-binding protein.</text>
</comment>
<keyword evidence="17" id="KW-1185">Reference proteome</keyword>
<dbReference type="FunFam" id="3.40.50.410:FF:000001">
    <property type="entry name" value="Collagen, type XII, alpha 1"/>
    <property type="match status" value="1"/>
</dbReference>
<proteinExistence type="inferred from homology"/>
<feature type="domain" description="VWFA" evidence="14">
    <location>
        <begin position="1629"/>
        <end position="1797"/>
    </location>
</feature>
<protein>
    <recommendedName>
        <fullName evidence="18">Collagen alpha-6(VI) chain</fullName>
    </recommendedName>
</protein>
<feature type="domain" description="VWFA" evidence="14">
    <location>
        <begin position="167"/>
        <end position="345"/>
    </location>
</feature>
<evidence type="ECO:0000256" key="4">
    <source>
        <dbReference type="ARBA" id="ARBA00022729"/>
    </source>
</evidence>
<feature type="domain" description="VWFA" evidence="14">
    <location>
        <begin position="2565"/>
        <end position="2747"/>
    </location>
</feature>
<dbReference type="SMART" id="SM00327">
    <property type="entry name" value="VWA"/>
    <property type="match status" value="13"/>
</dbReference>
<dbReference type="PROSITE" id="PS50234">
    <property type="entry name" value="VWFA"/>
    <property type="match status" value="13"/>
</dbReference>
<feature type="domain" description="VWFA" evidence="14">
    <location>
        <begin position="1233"/>
        <end position="1411"/>
    </location>
</feature>
<comment type="caution">
    <text evidence="16">The sequence shown here is derived from an EMBL/GenBank/DDBJ whole genome shotgun (WGS) entry which is preliminary data.</text>
</comment>
<dbReference type="GO" id="GO:0007155">
    <property type="term" value="P:cell adhesion"/>
    <property type="evidence" value="ECO:0007669"/>
    <property type="project" value="UniProtKB-KW"/>
</dbReference>
<keyword evidence="8" id="KW-1015">Disulfide bond</keyword>
<evidence type="ECO:0000256" key="6">
    <source>
        <dbReference type="ARBA" id="ARBA00022889"/>
    </source>
</evidence>
<keyword evidence="10" id="KW-0379">Hydroxylation</keyword>
<dbReference type="InterPro" id="IPR002223">
    <property type="entry name" value="Kunitz_BPTI"/>
</dbReference>
<feature type="domain" description="VWFA" evidence="14">
    <location>
        <begin position="852"/>
        <end position="1030"/>
    </location>
</feature>
<keyword evidence="5" id="KW-0677">Repeat</keyword>
<dbReference type="Pfam" id="PF00014">
    <property type="entry name" value="Kunitz_BPTI"/>
    <property type="match status" value="1"/>
</dbReference>
<evidence type="ECO:0000256" key="7">
    <source>
        <dbReference type="ARBA" id="ARBA00023119"/>
    </source>
</evidence>
<dbReference type="CDD" id="cd01450">
    <property type="entry name" value="vWFA_subfamily_ECM"/>
    <property type="match status" value="6"/>
</dbReference>
<organism evidence="16 17">
    <name type="scientific">Hemibagrus wyckioides</name>
    <dbReference type="NCBI Taxonomy" id="337641"/>
    <lineage>
        <taxon>Eukaryota</taxon>
        <taxon>Metazoa</taxon>
        <taxon>Chordata</taxon>
        <taxon>Craniata</taxon>
        <taxon>Vertebrata</taxon>
        <taxon>Euteleostomi</taxon>
        <taxon>Actinopterygii</taxon>
        <taxon>Neopterygii</taxon>
        <taxon>Teleostei</taxon>
        <taxon>Ostariophysi</taxon>
        <taxon>Siluriformes</taxon>
        <taxon>Bagridae</taxon>
        <taxon>Hemibagrus</taxon>
    </lineage>
</organism>
<dbReference type="Gene3D" id="4.10.410.10">
    <property type="entry name" value="Pancreatic trypsin inhibitor Kunitz domain"/>
    <property type="match status" value="1"/>
</dbReference>
<keyword evidence="6" id="KW-0130">Cell adhesion</keyword>
<evidence type="ECO:0000256" key="10">
    <source>
        <dbReference type="ARBA" id="ARBA00023278"/>
    </source>
</evidence>
<sequence>MVQIGLVQYSDSPHTEFYLNSFENKEKILDYITNLPYRGGGTSTGLGLSLLLKQHFVKEAGSRAKDGVPQIAVVITDGQSQDNVEPHAQDLKHQGIILYAIGIKDADMEQLKEIATKPYEQHIYSVSDFAALQGISQRFRQNLCTTLEEAKRQVSQAPQGCKANLADIVFLVDSSGSIGDAEFMKLKKFLHTFIMDLDINPDKIRVGLAQFSNEPHREFLLGEYADKNDLLEKVDKLTYLKGGTETGKALSFILNNYFAKANGSRIEENVPQIAVVITDGHSGDETESPAMELRRKGVLIFTIGVGEASINDLQSIANKPYQRFVLSFTDYEELLKATSSTRDKVCISVNNQQEALAPTFADVFVLVDSSVEPPEKVPQLLRHLAEQLNVASSSNRMALAQFGEDVSVEFRFDAYKTKNEALALIRKFRLRGTGQRKLGKAMDYVRTQLLTTEEGSRIAQGYKQYLLVVSKGESDDNILRAVRALKDEGVILVNVDLSEKFDFPSLTNAKPDLTRGVLPPDTTSGFDPSAQLPKIVYSASGDIQQISENVMTIVHSKAAFVPIQECKQVADIVFIVDVSTSTKSSELVRSFLSLMVNNWQIKPDSVRVGIVLYSETPSADFYLNTFYSKPETLQYIKRLPFGDGESKTGGALKFAREKVFTKEMGSRRALGVQQIAVVITEVTSLDNATAAEAVKLIGSGVKVRVGVVKFADNSTLEFSLDKYHDKITLKNAINKIKHGGGDRYIGKVLSNMTKYFEEAEKTRGAKVRNILIVITDGKSRDDVRNPVAQIRAQGVFIYAIGVKDAQLKDLRKITDDQERTFYGNNYHALSELTNKIVSQICSEDACKSMWADVIFLVDGSGNTAPEDFSKIKEFMNTALSKFRIGNDSVQVGVVQFSSNSTIEFALNKFSDKKLIKQALNNMKQQEQPIKNINKLEESTMIGAALNFVSEYFNPPKGGRSNAPQFLIVITNGRSMDDVAQPAQALRNKSITIYSIGVGDYSSKHLREISGTQDLVSLDKDDDMENFLDNIFMLKICKSKNTDIVFLVDGSWSIGPENFQKIRDFLLTSVTSFHVGPDMVQIGLVQYSDSPHTEFYLNSFETKEKIFDQITNLPYRGGGTSTGLGLSLLLKQHFVKEAGSRAKDGVPQIAVVITDGQSQDNVEPHAQDLKHQGIILYAIGIKDADMEQLKEIATKPYEQHIYSVSDFAALQGISQRFRQNLCTTLEEAKPNLADIVFLVDSSGSIEDAEFLRMKKFLHTFIMDLDINPDKIRVGLAQFSNEPHREFLLGEYVDKNDLLEKVDKLTYLKGGTETGKALSFILNNYFTKANGSRIEENVPQIAVVITDGHSGDETESPAMELRRKGVLIFTIAVGKARIKGLQSIANKPYQHFQLSFSDYEELLKATSSTRDKVCISMYDQQEVLAPTFADVFVLVDSSVEPPEKVPQLLRRLANQLNVASSSNRMALAQYGEDVSVEFLFNAYKTKNEAFALIRKFRLRKTGQRKLGKAMDYVRTQLLTTEAGSRIAQGYKQYLLVVSKGESDDNILRAVYALKDEGVILVNVDLSVEIDLPVLPSAKPGITCGVLDTTSRLPKIVYSATGDIQQISEKVMAILQSEDAFNATQDSSQMVDIVFIVDVSTSTTSPELVRSFLSLMVNNWQIKPDSVRVGVVKFADNPTLEFSLDKYHDKITLKNAINEIKHGGGDTFIGKALSNMNKYFEEAKQTRGAEVRNILIVITDGESWDDVRNPATQIRAQGVLIYAIGVNDAQLKDLWNITDVQERAFYGNNYYALSGIVDKIVSQICSEDACKSMWADVMLLVDGSGNTAPEDFSKIKEFMNTALSKFRIGNDSVQVGVVQFSSKSTIEFALNKFSDKKLIKQAINDMQQHEQPIKNIKKLEKHAMIGAALNFVSEYFNPPKGGRSNAPQFLIVITNGRSMDDVAQPVKALRKKSITIYTIGVGDYSSKHLREISGTQDLVSLDKDDLVKFLDNVLMLKICKSKNKCQKSQVADVVFLVDGFTSIDKRNFEILKFFMKLTVNTTHVGKDNVRFCTIVYSTGAKIQFQLNQYYSTEEVLDAITALNYPSGDTNTVKALEYSLEYFDESRGGRGAQGVPQMMVLITDGEATDPYQLEAAADKLHKRGVHIYGIGVANAKANELVKITKDINKVFYVSKIQDCTINIGIGFDIFHARSSSQSLFSSQHMLQAYLPKIIRYISTVDNLCCLPKETVLQTKISFHVVASDGKILYDTNFEHYSEDIIKKVMALQMTQGLAFNAKLLRSFEDKFVGYSSGVKVVIIFTDGLDASVDDLMVASVALRRSGVHALIPVALEGFTDVTDLQKMQFGRGFSYRKPLKIGMQNVASAMKNEIGERGIPGENGTEGHQGCTGRRGLKGNRGIRGEVGQRGRRGTVGSVGTTGPAGQPGLQGISGASGPLGSLGLSGAPGQKGISGYPGQQGQPGIQGNTGSKGSVGTRGQKGQQGEPGSKGTVGPQGPRGLPGNDGPDGFGLPGPKGQKGDPGFPGNPGTQGDPGDPGKNGGNGPKGIRGRGGTAGQTGARDKATCPVYPTELVIGLDMSEDVTPALFRRMHSTLLSLLDIIDIAESNCPIGTRVAVVSYSSNTKYLIRFSDHRHKKDLVEAVKNISLERTSNRRNIGAAMRFVGRNVFKRIRQGVLIRKVAIFLSGGQSQDVISIITAVLEYKALNINLGVIGFRETPNVQQAFQADETGSFINVLERSQTQNTALEKIQRCIICFDPCNPARDCPSTSEVPTPEQVNMDLALLVDGSRSIQADRYEGVKQVLGTVLDQLVVSDQPRKDDRQARVALYQQSSSYSEARAPVKQIFSFQQFRDRNLMKQSIFENLQQTGGYSRLGHAIEYVIMQDLLTVSRPRKNKMLLLIVGDETEYSDSAKLDFISMKAKCQGVVLFTLTVGYHFNSTQVEELASIPTEQHIVHLNDVKQGEQEYTRRFIRTFLHILNRELNTYPSPLLRQQCESFQQQQYVLGAAERSPIKWIPQTTSTYPEDTEKEELWETEEYTEYTEQTGTLDENEFEKGDISGYGELNDVCHLKDDSGPCGKYVLKWFYDQEQNQCSRFWYGGCGGNLNRFDTKEACEAQCAGLHTVQSKMFF</sequence>
<dbReference type="Pfam" id="PF13519">
    <property type="entry name" value="VWA_2"/>
    <property type="match status" value="1"/>
</dbReference>
<evidence type="ECO:0000256" key="3">
    <source>
        <dbReference type="ARBA" id="ARBA00022530"/>
    </source>
</evidence>
<feature type="domain" description="VWFA" evidence="14">
    <location>
        <begin position="1"/>
        <end position="143"/>
    </location>
</feature>
<dbReference type="SUPFAM" id="SSF53300">
    <property type="entry name" value="vWA-like"/>
    <property type="match status" value="15"/>
</dbReference>
<evidence type="ECO:0008006" key="18">
    <source>
        <dbReference type="Google" id="ProtNLM"/>
    </source>
</evidence>
<keyword evidence="4" id="KW-0732">Signal</keyword>
<dbReference type="GO" id="GO:0005589">
    <property type="term" value="C:collagen type VI trimer"/>
    <property type="evidence" value="ECO:0007669"/>
    <property type="project" value="UniProtKB-ARBA"/>
</dbReference>
<feature type="region of interest" description="Disordered" evidence="13">
    <location>
        <begin position="2367"/>
        <end position="2556"/>
    </location>
</feature>
<evidence type="ECO:0000313" key="17">
    <source>
        <dbReference type="Proteomes" id="UP000824219"/>
    </source>
</evidence>
<feature type="domain" description="BPTI/Kunitz inhibitor" evidence="15">
    <location>
        <begin position="3061"/>
        <end position="3111"/>
    </location>
</feature>
<evidence type="ECO:0000256" key="5">
    <source>
        <dbReference type="ARBA" id="ARBA00022737"/>
    </source>
</evidence>
<dbReference type="OrthoDB" id="6132182at2759"/>
<evidence type="ECO:0000256" key="12">
    <source>
        <dbReference type="ARBA" id="ARBA00044000"/>
    </source>
</evidence>
<dbReference type="InterPro" id="IPR020901">
    <property type="entry name" value="Prtase_inh_Kunz-CS"/>
</dbReference>
<dbReference type="PROSITE" id="PS50279">
    <property type="entry name" value="BPTI_KUNITZ_2"/>
    <property type="match status" value="1"/>
</dbReference>
<feature type="compositionally biased region" description="Gly residues" evidence="13">
    <location>
        <begin position="2531"/>
        <end position="2549"/>
    </location>
</feature>
<feature type="compositionally biased region" description="Low complexity" evidence="13">
    <location>
        <begin position="2426"/>
        <end position="2459"/>
    </location>
</feature>
<reference evidence="16 17" key="1">
    <citation type="submission" date="2021-06" db="EMBL/GenBank/DDBJ databases">
        <title>Chromosome-level genome assembly of the red-tail catfish (Hemibagrus wyckioides).</title>
        <authorList>
            <person name="Shao F."/>
        </authorList>
    </citation>
    <scope>NUCLEOTIDE SEQUENCE [LARGE SCALE GENOMIC DNA]</scope>
    <source>
        <strain evidence="16">EC202008001</strain>
        <tissue evidence="16">Blood</tissue>
    </source>
</reference>
<evidence type="ECO:0000256" key="2">
    <source>
        <dbReference type="ARBA" id="ARBA00022525"/>
    </source>
</evidence>
<dbReference type="EMBL" id="JAHKSW010000001">
    <property type="protein sequence ID" value="KAG7336263.1"/>
    <property type="molecule type" value="Genomic_DNA"/>
</dbReference>
<dbReference type="Proteomes" id="UP000824219">
    <property type="component" value="Linkage Group LG01"/>
</dbReference>
<dbReference type="FunFam" id="4.10.410.10:FF:000020">
    <property type="entry name" value="Collagen, type VI, alpha 3"/>
    <property type="match status" value="1"/>
</dbReference>
<dbReference type="FunFam" id="3.40.50.410:FF:000003">
    <property type="entry name" value="Collagen type VI alpha 3 chain"/>
    <property type="match status" value="1"/>
</dbReference>
<dbReference type="FunFam" id="3.40.50.410:FF:000021">
    <property type="entry name" value="Collagen, type VI, alpha 3"/>
    <property type="match status" value="1"/>
</dbReference>
<keyword evidence="7" id="KW-0176">Collagen</keyword>
<comment type="subcellular location">
    <subcellularLocation>
        <location evidence="1">Secreted</location>
        <location evidence="1">Extracellular space</location>
        <location evidence="1">Extracellular matrix</location>
    </subcellularLocation>
</comment>
<evidence type="ECO:0000256" key="11">
    <source>
        <dbReference type="ARBA" id="ARBA00043858"/>
    </source>
</evidence>
<dbReference type="InterPro" id="IPR050525">
    <property type="entry name" value="ECM_Assembly_Org"/>
</dbReference>
<evidence type="ECO:0000259" key="14">
    <source>
        <dbReference type="PROSITE" id="PS50234"/>
    </source>
</evidence>
<dbReference type="PANTHER" id="PTHR24020:SF86">
    <property type="entry name" value="COLLAGEN, TYPE VI, ALPHA 4"/>
    <property type="match status" value="1"/>
</dbReference>
<dbReference type="InterPro" id="IPR008160">
    <property type="entry name" value="Collagen"/>
</dbReference>
<feature type="domain" description="VWFA" evidence="14">
    <location>
        <begin position="571"/>
        <end position="836"/>
    </location>
</feature>
<dbReference type="InterPro" id="IPR036880">
    <property type="entry name" value="Kunitz_BPTI_sf"/>
</dbReference>
<gene>
    <name evidence="16" type="ORF">KOW79_000956</name>
</gene>
<name>A0A9D3P7T2_9TELE</name>
<keyword evidence="9" id="KW-0325">Glycoprotein</keyword>
<dbReference type="Pfam" id="PF00092">
    <property type="entry name" value="VWA"/>
    <property type="match status" value="13"/>
</dbReference>
<dbReference type="GO" id="GO:0004867">
    <property type="term" value="F:serine-type endopeptidase inhibitor activity"/>
    <property type="evidence" value="ECO:0007669"/>
    <property type="project" value="InterPro"/>
</dbReference>
<feature type="domain" description="VWFA" evidence="14">
    <location>
        <begin position="1042"/>
        <end position="1220"/>
    </location>
</feature>
<dbReference type="SMART" id="SM00131">
    <property type="entry name" value="KU"/>
    <property type="match status" value="1"/>
</dbReference>
<keyword evidence="2" id="KW-0964">Secreted</keyword>
<dbReference type="FunFam" id="3.40.50.410:FF:000004">
    <property type="entry name" value="collagen alpha-6(VI) chain"/>
    <property type="match status" value="5"/>
</dbReference>
<evidence type="ECO:0000259" key="15">
    <source>
        <dbReference type="PROSITE" id="PS50279"/>
    </source>
</evidence>
<comment type="similarity">
    <text evidence="12">Belongs to the type VI collagen family.</text>
</comment>
<feature type="domain" description="VWFA" evidence="14">
    <location>
        <begin position="2009"/>
        <end position="2209"/>
    </location>
</feature>
<dbReference type="PRINTS" id="PR00453">
    <property type="entry name" value="VWFADOMAIN"/>
</dbReference>
<dbReference type="InterPro" id="IPR036465">
    <property type="entry name" value="vWFA_dom_sf"/>
</dbReference>
<dbReference type="SUPFAM" id="SSF57362">
    <property type="entry name" value="BPTI-like"/>
    <property type="match status" value="1"/>
</dbReference>
<evidence type="ECO:0000256" key="13">
    <source>
        <dbReference type="SAM" id="MobiDB-lite"/>
    </source>
</evidence>
<feature type="domain" description="VWFA" evidence="14">
    <location>
        <begin position="1428"/>
        <end position="1631"/>
    </location>
</feature>
<evidence type="ECO:0000256" key="8">
    <source>
        <dbReference type="ARBA" id="ARBA00023157"/>
    </source>
</evidence>
<dbReference type="CDD" id="cd22630">
    <property type="entry name" value="Kunitz_collagen_alpha6_VI"/>
    <property type="match status" value="1"/>
</dbReference>
<dbReference type="Gene3D" id="3.40.50.410">
    <property type="entry name" value="von Willebrand factor, type A domain"/>
    <property type="match status" value="14"/>
</dbReference>
<evidence type="ECO:0000313" key="16">
    <source>
        <dbReference type="EMBL" id="KAG7336263.1"/>
    </source>
</evidence>
<feature type="domain" description="VWFA" evidence="14">
    <location>
        <begin position="1813"/>
        <end position="1995"/>
    </location>
</feature>
<dbReference type="PANTHER" id="PTHR24020">
    <property type="entry name" value="COLLAGEN ALPHA"/>
    <property type="match status" value="1"/>
</dbReference>
<dbReference type="Pfam" id="PF01391">
    <property type="entry name" value="Collagen"/>
    <property type="match status" value="2"/>
</dbReference>
<feature type="domain" description="VWFA" evidence="14">
    <location>
        <begin position="362"/>
        <end position="506"/>
    </location>
</feature>
<accession>A0A9D3P7T2</accession>
<feature type="domain" description="VWFA" evidence="14">
    <location>
        <begin position="2774"/>
        <end position="2972"/>
    </location>
</feature>
<dbReference type="CDD" id="cd01472">
    <property type="entry name" value="vWA_collagen"/>
    <property type="match status" value="2"/>
</dbReference>
<dbReference type="PROSITE" id="PS00280">
    <property type="entry name" value="BPTI_KUNITZ_1"/>
    <property type="match status" value="1"/>
</dbReference>